<proteinExistence type="predicted"/>
<accession>D7KNQ6</accession>
<gene>
    <name evidence="1" type="ORF">ARALYDRAFT_681542</name>
</gene>
<organism evidence="2">
    <name type="scientific">Arabidopsis lyrata subsp. lyrata</name>
    <name type="common">Lyre-leaved rock-cress</name>
    <dbReference type="NCBI Taxonomy" id="81972"/>
    <lineage>
        <taxon>Eukaryota</taxon>
        <taxon>Viridiplantae</taxon>
        <taxon>Streptophyta</taxon>
        <taxon>Embryophyta</taxon>
        <taxon>Tracheophyta</taxon>
        <taxon>Spermatophyta</taxon>
        <taxon>Magnoliopsida</taxon>
        <taxon>eudicotyledons</taxon>
        <taxon>Gunneridae</taxon>
        <taxon>Pentapetalae</taxon>
        <taxon>rosids</taxon>
        <taxon>malvids</taxon>
        <taxon>Brassicales</taxon>
        <taxon>Brassicaceae</taxon>
        <taxon>Camelineae</taxon>
        <taxon>Arabidopsis</taxon>
    </lineage>
</organism>
<sequence length="116" mass="13229">MASITCLESQEIVRFRRSRSTSSPVVFIIIGDVKRLFWWQDSRQLGPQSLGPVVVTAQVWKSRFVEVSQICFWLGSQVSRVLVAVRSDRDLICSMDSFEAFYNRVPSISPYPGVQL</sequence>
<name>D7KNQ6_ARALL</name>
<dbReference type="EMBL" id="GL348713">
    <property type="protein sequence ID" value="EFH70233.1"/>
    <property type="molecule type" value="Genomic_DNA"/>
</dbReference>
<evidence type="ECO:0000313" key="1">
    <source>
        <dbReference type="EMBL" id="EFH70233.1"/>
    </source>
</evidence>
<dbReference type="AlphaFoldDB" id="D7KNQ6"/>
<reference evidence="2" key="1">
    <citation type="journal article" date="2011" name="Nat. Genet.">
        <title>The Arabidopsis lyrata genome sequence and the basis of rapid genome size change.</title>
        <authorList>
            <person name="Hu T.T."/>
            <person name="Pattyn P."/>
            <person name="Bakker E.G."/>
            <person name="Cao J."/>
            <person name="Cheng J.-F."/>
            <person name="Clark R.M."/>
            <person name="Fahlgren N."/>
            <person name="Fawcett J.A."/>
            <person name="Grimwood J."/>
            <person name="Gundlach H."/>
            <person name="Haberer G."/>
            <person name="Hollister J.D."/>
            <person name="Ossowski S."/>
            <person name="Ottilar R.P."/>
            <person name="Salamov A.A."/>
            <person name="Schneeberger K."/>
            <person name="Spannagl M."/>
            <person name="Wang X."/>
            <person name="Yang L."/>
            <person name="Nasrallah M.E."/>
            <person name="Bergelson J."/>
            <person name="Carrington J.C."/>
            <person name="Gaut B.S."/>
            <person name="Schmutz J."/>
            <person name="Mayer K.F.X."/>
            <person name="Van de Peer Y."/>
            <person name="Grigoriev I.V."/>
            <person name="Nordborg M."/>
            <person name="Weigel D."/>
            <person name="Guo Y.-L."/>
        </authorList>
    </citation>
    <scope>NUCLEOTIDE SEQUENCE [LARGE SCALE GENOMIC DNA]</scope>
    <source>
        <strain evidence="2">cv. MN47</strain>
    </source>
</reference>
<dbReference type="Proteomes" id="UP000008694">
    <property type="component" value="Unassembled WGS sequence"/>
</dbReference>
<dbReference type="Gramene" id="Al_scaffold_0001_3865">
    <property type="protein sequence ID" value="Al_scaffold_0001_3865"/>
    <property type="gene ID" value="Al_scaffold_0001_3865"/>
</dbReference>
<keyword evidence="2" id="KW-1185">Reference proteome</keyword>
<dbReference type="HOGENOM" id="CLU_2100210_0_0_1"/>
<evidence type="ECO:0000313" key="2">
    <source>
        <dbReference type="Proteomes" id="UP000008694"/>
    </source>
</evidence>
<protein>
    <submittedName>
        <fullName evidence="1">Predicted protein</fullName>
    </submittedName>
</protein>